<sequence>MTGAGRGASTGARAGAGERTPPTEAALGTRELTHRELRDALWLALRLRGAAPAAWSPPPLSPASADGSAAGPPEGGARSSSPPDPEDPPPASRAWEWSAVVGAEERAHDGGPGVAVPTALPALPARTRIARALRPLMRSAPSPWRQVLDEERTAERAAQDALWVPEWRPAAWHRFEVALVVDDSPSMAIWRHTAREFHDLLTRQGAFRDVRLHHADFSVDRPGQVVLRPENAEAKPVRWARLTDPTGRRLVLVLTDAVGGAWHSGAAEHVLHQWAQRMPVAVVHVLEQRLWHWGGLDARRVRLSAPAPWVANRRLRVSAVRPELGFSAVAGAPATPVPVLELPGTWTTAWARLVSAPGPEWVECTAALVRPFDGESAPEAEEEAAEEPAVEPTARERVLNFRTVASTAAFRLAGLLAAAPLDLPTMKLVQRALLPRSGLSVLAEVVLGGLLVRDRAADPAVAAYDFRPGVREELLAAARRSDTVRVARLVAEQAPPGATALRDFAAALDDPDSALPEDLRHVRVQAAVFRALSGPYLARAKRLAALLPGARQRGGGSSEGDVTDSGDPDRRPSVWGEVPLRNPDFTGREELLDLLRRRLAEGGTTAVLPEALHGMGGVGKSQTVVEYLYRHASDYELVWWVPAERQAQVKASFIDLAKRLGLPSTADAAVPAVLAALRDSKPYSRWVLVFDNADDPDDLLPFLPSGTGHVVITSRNPAWDEHAHPVEVDLFTRAESIELLHRRDRELADADADALAEALGDLPLAIEQAAAWRAQTGMAVAEYLRLLEQDRAQRSAAGASDDRLPIAAAWSVPLNRLAEEHPAALQLLRVCAFFGPEPISLELFRGIRDAPVPDALAEALRAPIKLDRATREITRYGLAKIDHRNNTLQLHRLVQAVVKDRLDAEERERMRHAVHMLLVNGDPNYPAVASTWPRYAALLPHAVMSEAIACTDSWTCALMINFVKYLLASGDYDGAIELSGQGVRAWRSIRGEDDLDTLEMSRLHASGLLRAGRVAEATGLNHTTYEKLRAQLGDDHETVISMMDTVAAGYRAEGRFADELGLQETVYAKACRVLGEDDPATLRYANNLAGCYRLMGLFSRARLLDQDTLDRRTTVLGADHLLTFRSLNGLAMDLRELGDYRAARSMQESTLRRQRELFGDDHPSTIGAVRNLAVARCRAGDHEGARTLAEDCLRRYRRKYGEQHLDSATALMTLSVVLRHLGDTPGAAELAERSHRLLVETQGEEHPTTLIAATNLAVAHRLSGDPHHAQELNAAATSALRRLFGSDHPFTLVASTNLASDLAALGDHAGALAADEDTLRRSSRVLGPEHPSALAVALNLAIDLRRTGERDESSRRHARVVESFRRVLGDAHPTTILAAGFVRANSDIDTMQL</sequence>
<evidence type="ECO:0000313" key="3">
    <source>
        <dbReference type="EMBL" id="GGP84544.1"/>
    </source>
</evidence>
<dbReference type="InterPro" id="IPR056681">
    <property type="entry name" value="DUF7779"/>
</dbReference>
<dbReference type="EMBL" id="BMRG01000026">
    <property type="protein sequence ID" value="GGP84544.1"/>
    <property type="molecule type" value="Genomic_DNA"/>
</dbReference>
<dbReference type="PANTHER" id="PTHR46082">
    <property type="entry name" value="ATP/GTP-BINDING PROTEIN-RELATED"/>
    <property type="match status" value="1"/>
</dbReference>
<feature type="region of interest" description="Disordered" evidence="1">
    <location>
        <begin position="550"/>
        <end position="579"/>
    </location>
</feature>
<dbReference type="SUPFAM" id="SSF48452">
    <property type="entry name" value="TPR-like"/>
    <property type="match status" value="3"/>
</dbReference>
<dbReference type="NCBIfam" id="NF040586">
    <property type="entry name" value="FxSxx_TPR"/>
    <property type="match status" value="1"/>
</dbReference>
<proteinExistence type="predicted"/>
<dbReference type="InterPro" id="IPR027417">
    <property type="entry name" value="P-loop_NTPase"/>
</dbReference>
<gene>
    <name evidence="3" type="ORF">GCM10010185_68010</name>
</gene>
<dbReference type="Gene3D" id="3.40.50.300">
    <property type="entry name" value="P-loop containing nucleotide triphosphate hydrolases"/>
    <property type="match status" value="1"/>
</dbReference>
<dbReference type="InterPro" id="IPR047738">
    <property type="entry name" value="SAV_2336-like_N"/>
</dbReference>
<feature type="domain" description="DUF7779" evidence="2">
    <location>
        <begin position="817"/>
        <end position="906"/>
    </location>
</feature>
<evidence type="ECO:0000259" key="2">
    <source>
        <dbReference type="Pfam" id="PF25000"/>
    </source>
</evidence>
<dbReference type="Pfam" id="PF13424">
    <property type="entry name" value="TPR_12"/>
    <property type="match status" value="3"/>
</dbReference>
<dbReference type="SUPFAM" id="SSF52540">
    <property type="entry name" value="P-loop containing nucleoside triphosphate hydrolases"/>
    <property type="match status" value="1"/>
</dbReference>
<name>A0A918EGS6_9PSEU</name>
<keyword evidence="4" id="KW-1185">Reference proteome</keyword>
<evidence type="ECO:0000313" key="4">
    <source>
        <dbReference type="Proteomes" id="UP000639606"/>
    </source>
</evidence>
<dbReference type="Proteomes" id="UP000639606">
    <property type="component" value="Unassembled WGS sequence"/>
</dbReference>
<evidence type="ECO:0000256" key="1">
    <source>
        <dbReference type="SAM" id="MobiDB-lite"/>
    </source>
</evidence>
<dbReference type="Pfam" id="PF13374">
    <property type="entry name" value="TPR_10"/>
    <property type="match status" value="1"/>
</dbReference>
<dbReference type="PANTHER" id="PTHR46082:SF6">
    <property type="entry name" value="AAA+ ATPASE DOMAIN-CONTAINING PROTEIN-RELATED"/>
    <property type="match status" value="1"/>
</dbReference>
<feature type="compositionally biased region" description="Low complexity" evidence="1">
    <location>
        <begin position="9"/>
        <end position="20"/>
    </location>
</feature>
<dbReference type="InterPro" id="IPR053137">
    <property type="entry name" value="NLR-like"/>
</dbReference>
<feature type="compositionally biased region" description="Low complexity" evidence="1">
    <location>
        <begin position="62"/>
        <end position="81"/>
    </location>
</feature>
<feature type="region of interest" description="Disordered" evidence="1">
    <location>
        <begin position="52"/>
        <end position="93"/>
    </location>
</feature>
<organism evidence="3 4">
    <name type="scientific">Saccharothrix coeruleofusca</name>
    <dbReference type="NCBI Taxonomy" id="33919"/>
    <lineage>
        <taxon>Bacteria</taxon>
        <taxon>Bacillati</taxon>
        <taxon>Actinomycetota</taxon>
        <taxon>Actinomycetes</taxon>
        <taxon>Pseudonocardiales</taxon>
        <taxon>Pseudonocardiaceae</taxon>
        <taxon>Saccharothrix</taxon>
    </lineage>
</organism>
<reference evidence="3" key="1">
    <citation type="journal article" date="2014" name="Int. J. Syst. Evol. Microbiol.">
        <title>Complete genome sequence of Corynebacterium casei LMG S-19264T (=DSM 44701T), isolated from a smear-ripened cheese.</title>
        <authorList>
            <consortium name="US DOE Joint Genome Institute (JGI-PGF)"/>
            <person name="Walter F."/>
            <person name="Albersmeier A."/>
            <person name="Kalinowski J."/>
            <person name="Ruckert C."/>
        </authorList>
    </citation>
    <scope>NUCLEOTIDE SEQUENCE</scope>
    <source>
        <strain evidence="3">JCM 3313</strain>
    </source>
</reference>
<comment type="caution">
    <text evidence="3">The sequence shown here is derived from an EMBL/GenBank/DDBJ whole genome shotgun (WGS) entry which is preliminary data.</text>
</comment>
<dbReference type="Gene3D" id="1.25.40.10">
    <property type="entry name" value="Tetratricopeptide repeat domain"/>
    <property type="match status" value="2"/>
</dbReference>
<accession>A0A918EGS6</accession>
<feature type="region of interest" description="Disordered" evidence="1">
    <location>
        <begin position="1"/>
        <end position="32"/>
    </location>
</feature>
<dbReference type="NCBIfam" id="NF041121">
    <property type="entry name" value="SAV_2336_NTERM"/>
    <property type="match status" value="1"/>
</dbReference>
<reference evidence="3" key="2">
    <citation type="submission" date="2020-09" db="EMBL/GenBank/DDBJ databases">
        <authorList>
            <person name="Sun Q."/>
            <person name="Ohkuma M."/>
        </authorList>
    </citation>
    <scope>NUCLEOTIDE SEQUENCE</scope>
    <source>
        <strain evidence="3">JCM 3313</strain>
    </source>
</reference>
<dbReference type="InterPro" id="IPR011990">
    <property type="entry name" value="TPR-like_helical_dom_sf"/>
</dbReference>
<dbReference type="Pfam" id="PF25000">
    <property type="entry name" value="DUF7779"/>
    <property type="match status" value="1"/>
</dbReference>
<protein>
    <recommendedName>
        <fullName evidence="2">DUF7779 domain-containing protein</fullName>
    </recommendedName>
</protein>
<dbReference type="RefSeq" id="WP_189227458.1">
    <property type="nucleotide sequence ID" value="NZ_BMRG01000026.1"/>
</dbReference>